<accession>A0A1H7Z302</accession>
<dbReference type="RefSeq" id="WP_139202341.1">
    <property type="nucleotide sequence ID" value="NZ_FOAF01000015.1"/>
</dbReference>
<dbReference type="EMBL" id="FOAF01000015">
    <property type="protein sequence ID" value="SEM52850.1"/>
    <property type="molecule type" value="Genomic_DNA"/>
</dbReference>
<dbReference type="Proteomes" id="UP000199421">
    <property type="component" value="Unassembled WGS sequence"/>
</dbReference>
<organism evidence="1 2">
    <name type="scientific">Olivibacter domesticus</name>
    <name type="common">Pseudosphingobacterium domesticum</name>
    <dbReference type="NCBI Taxonomy" id="407022"/>
    <lineage>
        <taxon>Bacteria</taxon>
        <taxon>Pseudomonadati</taxon>
        <taxon>Bacteroidota</taxon>
        <taxon>Sphingobacteriia</taxon>
        <taxon>Sphingobacteriales</taxon>
        <taxon>Sphingobacteriaceae</taxon>
        <taxon>Olivibacter</taxon>
    </lineage>
</organism>
<name>A0A1H7Z302_OLID1</name>
<proteinExistence type="predicted"/>
<dbReference type="AlphaFoldDB" id="A0A1H7Z302"/>
<dbReference type="OrthoDB" id="5502466at2"/>
<evidence type="ECO:0000313" key="1">
    <source>
        <dbReference type="EMBL" id="SEM52850.1"/>
    </source>
</evidence>
<sequence length="263" mass="30559">MMNFFNFNKEKNQAADSTGGTPLTQRLQTFLGKLHARAEEMHAEVQDSAQSVADADSDPFKRSYLQFKAGMIAQFNAIMQKGSGVYQKEVVPKASPMELMALSQLFNDWNISVLNMMTSAFDHVVERDLEREYREIMEEYERYKDRFHCKQCGGKLEIHTFYFTATYIACPYCRTQNTFDPGTKVRMAEHLARPLAELRCRGDYETYKQQRKLLGAKGAEESYRAYVFALIGEMDNILPGLETQHQNFCNRLLDDYQRHEVFR</sequence>
<protein>
    <submittedName>
        <fullName evidence="1">Uncharacterized protein</fullName>
    </submittedName>
</protein>
<dbReference type="STRING" id="407022.SAMN05661044_05409"/>
<evidence type="ECO:0000313" key="2">
    <source>
        <dbReference type="Proteomes" id="UP000199421"/>
    </source>
</evidence>
<keyword evidence="2" id="KW-1185">Reference proteome</keyword>
<gene>
    <name evidence="1" type="ORF">SAMN05661044_05409</name>
</gene>
<reference evidence="2" key="1">
    <citation type="submission" date="2016-10" db="EMBL/GenBank/DDBJ databases">
        <authorList>
            <person name="Varghese N."/>
            <person name="Submissions S."/>
        </authorList>
    </citation>
    <scope>NUCLEOTIDE SEQUENCE [LARGE SCALE GENOMIC DNA]</scope>
    <source>
        <strain evidence="2">DSM 18733</strain>
    </source>
</reference>